<keyword evidence="2" id="KW-1185">Reference proteome</keyword>
<organism evidence="1 2">
    <name type="scientific">Salinicola corii</name>
    <dbReference type="NCBI Taxonomy" id="2606937"/>
    <lineage>
        <taxon>Bacteria</taxon>
        <taxon>Pseudomonadati</taxon>
        <taxon>Pseudomonadota</taxon>
        <taxon>Gammaproteobacteria</taxon>
        <taxon>Oceanospirillales</taxon>
        <taxon>Halomonadaceae</taxon>
        <taxon>Salinicola</taxon>
    </lineage>
</organism>
<dbReference type="AlphaFoldDB" id="A0A640W758"/>
<gene>
    <name evidence="1" type="ORF">F0A16_20460</name>
</gene>
<dbReference type="RefSeq" id="WP_149437741.1">
    <property type="nucleotide sequence ID" value="NZ_VTPX01000021.1"/>
</dbReference>
<dbReference type="Proteomes" id="UP000466024">
    <property type="component" value="Unassembled WGS sequence"/>
</dbReference>
<reference evidence="1 2" key="1">
    <citation type="submission" date="2019-08" db="EMBL/GenBank/DDBJ databases">
        <title>Bioinformatics analysis of the strain L3 and L5.</title>
        <authorList>
            <person name="Li X."/>
        </authorList>
    </citation>
    <scope>NUCLEOTIDE SEQUENCE [LARGE SCALE GENOMIC DNA]</scope>
    <source>
        <strain evidence="1 2">L3</strain>
    </source>
</reference>
<proteinExistence type="predicted"/>
<protein>
    <submittedName>
        <fullName evidence="1">Uncharacterized protein</fullName>
    </submittedName>
</protein>
<evidence type="ECO:0000313" key="1">
    <source>
        <dbReference type="EMBL" id="KAA0015465.1"/>
    </source>
</evidence>
<sequence>MGELPNYVWQWRDGLLAKGWRMRDRHGPPCERLVEYHALYRGEIYSGRCRISRSPQTLNWGALTHEAVLLCNEPHAVQVWRLAEPEKPEVGPIKRPPRAG</sequence>
<name>A0A640W758_9GAMM</name>
<comment type="caution">
    <text evidence="1">The sequence shown here is derived from an EMBL/GenBank/DDBJ whole genome shotgun (WGS) entry which is preliminary data.</text>
</comment>
<accession>A0A640W758</accession>
<evidence type="ECO:0000313" key="2">
    <source>
        <dbReference type="Proteomes" id="UP000466024"/>
    </source>
</evidence>
<dbReference type="EMBL" id="VTPX01000021">
    <property type="protein sequence ID" value="KAA0015465.1"/>
    <property type="molecule type" value="Genomic_DNA"/>
</dbReference>